<dbReference type="EMBL" id="ABCS01000019">
    <property type="protein sequence ID" value="EDM79522.1"/>
    <property type="molecule type" value="Genomic_DNA"/>
</dbReference>
<sequence>MPLAMSRPRLCSTRPRLAALCSAIALALSVSAAATLSLVPSQAAAFCGFYVAGADAELYNNATMVVLMRDGTRTVLSMANNYEGPPEDFAMVVPVPVVLDEDDVRVLPADVFDRVDKLAAPRLVEYWEQDPCNPYWGYPEPDTVEDAMEMAPAGGGREPKDLGVTIEAEFEVGEYQVVILSAKESTGLDTWLRQEQYNIPAGAQPLLEPYVASGSKFFVAKVDSEKVTFDANGQAELSPLRFHYDSQDFALPVRLGLINAQGPQDLLVHILARGVRYETANYDNVAIPTNLDVKNEVRERFGSFYASLFDHTLANNPKAVVTEYAWAAGSCDPCPEPPLSLEELVTLGADALPTYQDAFDKQRVPSDWQWSVPNEFVLTRLHARYDASSLGEDLVFQAAPAIVGGREHLVQDGQLERGAVEEPGGYNNFQARYIIRHEWEGPIECEEPQRGIWGGPPENREGSAPPAVAQDLAFVPRDATLAEFVTESAAERIEADVGPLPAGPIAAPKPEPKGGLKGGKRGGPSTGGDEGGCAHCSVDDGAGRWGTAGLGLLGLLGLAGLIRRRR</sequence>
<feature type="compositionally biased region" description="Gly residues" evidence="1">
    <location>
        <begin position="515"/>
        <end position="531"/>
    </location>
</feature>
<dbReference type="eggNOG" id="COG4402">
    <property type="taxonomic scope" value="Bacteria"/>
</dbReference>
<evidence type="ECO:0000256" key="2">
    <source>
        <dbReference type="SAM" id="Phobius"/>
    </source>
</evidence>
<feature type="transmembrane region" description="Helical" evidence="2">
    <location>
        <begin position="545"/>
        <end position="562"/>
    </location>
</feature>
<dbReference type="NCBIfam" id="TIGR03901">
    <property type="entry name" value="MYXO-CTERM"/>
    <property type="match status" value="1"/>
</dbReference>
<feature type="region of interest" description="Disordered" evidence="1">
    <location>
        <begin position="498"/>
        <end position="531"/>
    </location>
</feature>
<dbReference type="STRING" id="391625.PPSIR1_35387"/>
<keyword evidence="3" id="KW-0732">Signal</keyword>
<keyword evidence="2" id="KW-1133">Transmembrane helix</keyword>
<dbReference type="InterPro" id="IPR019283">
    <property type="entry name" value="DUF2330"/>
</dbReference>
<feature type="chain" id="PRO_5002695094" description="DUF2330 domain-containing protein" evidence="3">
    <location>
        <begin position="33"/>
        <end position="566"/>
    </location>
</feature>
<feature type="signal peptide" evidence="3">
    <location>
        <begin position="1"/>
        <end position="32"/>
    </location>
</feature>
<evidence type="ECO:0000256" key="1">
    <source>
        <dbReference type="SAM" id="MobiDB-lite"/>
    </source>
</evidence>
<protein>
    <recommendedName>
        <fullName evidence="6">DUF2330 domain-containing protein</fullName>
    </recommendedName>
</protein>
<dbReference type="Pfam" id="PF10092">
    <property type="entry name" value="DUF2330"/>
    <property type="match status" value="1"/>
</dbReference>
<gene>
    <name evidence="4" type="ORF">PPSIR1_35387</name>
</gene>
<evidence type="ECO:0000256" key="3">
    <source>
        <dbReference type="SAM" id="SignalP"/>
    </source>
</evidence>
<keyword evidence="2" id="KW-0472">Membrane</keyword>
<reference evidence="4 5" key="1">
    <citation type="submission" date="2007-06" db="EMBL/GenBank/DDBJ databases">
        <authorList>
            <person name="Shimkets L."/>
            <person name="Ferriera S."/>
            <person name="Johnson J."/>
            <person name="Kravitz S."/>
            <person name="Beeson K."/>
            <person name="Sutton G."/>
            <person name="Rogers Y.-H."/>
            <person name="Friedman R."/>
            <person name="Frazier M."/>
            <person name="Venter J.C."/>
        </authorList>
    </citation>
    <scope>NUCLEOTIDE SEQUENCE [LARGE SCALE GENOMIC DNA]</scope>
    <source>
        <strain evidence="4 5">SIR-1</strain>
    </source>
</reference>
<organism evidence="4 5">
    <name type="scientific">Plesiocystis pacifica SIR-1</name>
    <dbReference type="NCBI Taxonomy" id="391625"/>
    <lineage>
        <taxon>Bacteria</taxon>
        <taxon>Pseudomonadati</taxon>
        <taxon>Myxococcota</taxon>
        <taxon>Polyangia</taxon>
        <taxon>Nannocystales</taxon>
        <taxon>Nannocystaceae</taxon>
        <taxon>Plesiocystis</taxon>
    </lineage>
</organism>
<keyword evidence="5" id="KW-1185">Reference proteome</keyword>
<keyword evidence="2" id="KW-0812">Transmembrane</keyword>
<name>A6G3Y5_9BACT</name>
<dbReference type="Proteomes" id="UP000005801">
    <property type="component" value="Unassembled WGS sequence"/>
</dbReference>
<comment type="caution">
    <text evidence="4">The sequence shown here is derived from an EMBL/GenBank/DDBJ whole genome shotgun (WGS) entry which is preliminary data.</text>
</comment>
<evidence type="ECO:0000313" key="4">
    <source>
        <dbReference type="EMBL" id="EDM79522.1"/>
    </source>
</evidence>
<evidence type="ECO:0008006" key="6">
    <source>
        <dbReference type="Google" id="ProtNLM"/>
    </source>
</evidence>
<dbReference type="AlphaFoldDB" id="A6G3Y5"/>
<accession>A6G3Y5</accession>
<dbReference type="InterPro" id="IPR024038">
    <property type="entry name" value="MYXO-CTERM"/>
</dbReference>
<evidence type="ECO:0000313" key="5">
    <source>
        <dbReference type="Proteomes" id="UP000005801"/>
    </source>
</evidence>
<proteinExistence type="predicted"/>